<dbReference type="Gene3D" id="3.80.30.20">
    <property type="entry name" value="tm_1862 like domain"/>
    <property type="match status" value="1"/>
</dbReference>
<keyword evidence="4" id="KW-0949">S-adenosyl-L-methionine</keyword>
<dbReference type="InterPro" id="IPR006467">
    <property type="entry name" value="MiaB-like_bact"/>
</dbReference>
<evidence type="ECO:0000256" key="5">
    <source>
        <dbReference type="ARBA" id="ARBA00022723"/>
    </source>
</evidence>
<accession>A0A6M4AXA7</accession>
<keyword evidence="5" id="KW-0479">Metal-binding</keyword>
<dbReference type="InterPro" id="IPR013848">
    <property type="entry name" value="Methylthiotransferase_N"/>
</dbReference>
<dbReference type="NCBIfam" id="TIGR01579">
    <property type="entry name" value="MiaB-like-C"/>
    <property type="match status" value="1"/>
</dbReference>
<feature type="domain" description="Radical SAM core" evidence="9">
    <location>
        <begin position="139"/>
        <end position="372"/>
    </location>
</feature>
<dbReference type="GO" id="GO:0051539">
    <property type="term" value="F:4 iron, 4 sulfur cluster binding"/>
    <property type="evidence" value="ECO:0007669"/>
    <property type="project" value="UniProtKB-KW"/>
</dbReference>
<dbReference type="Proteomes" id="UP000503018">
    <property type="component" value="Chromosome"/>
</dbReference>
<gene>
    <name evidence="10" type="primary">mtaB</name>
    <name evidence="10" type="ORF">GV829_11520</name>
</gene>
<keyword evidence="11" id="KW-1185">Reference proteome</keyword>
<dbReference type="KEGG" id="slan:GV829_11520"/>
<dbReference type="SFLD" id="SFLDS00029">
    <property type="entry name" value="Radical_SAM"/>
    <property type="match status" value="1"/>
</dbReference>
<reference evidence="10 11" key="1">
    <citation type="submission" date="2020-01" db="EMBL/GenBank/DDBJ databases">
        <title>Sphingomonas sp. strain CSW-10.</title>
        <authorList>
            <person name="Chen W.-M."/>
        </authorList>
    </citation>
    <scope>NUCLEOTIDE SEQUENCE [LARGE SCALE GENOMIC DNA]</scope>
    <source>
        <strain evidence="10 11">CSW-10</strain>
    </source>
</reference>
<dbReference type="InterPro" id="IPR005839">
    <property type="entry name" value="Methylthiotransferase"/>
</dbReference>
<dbReference type="SFLD" id="SFLDG01082">
    <property type="entry name" value="B12-binding_domain_containing"/>
    <property type="match status" value="1"/>
</dbReference>
<evidence type="ECO:0000259" key="8">
    <source>
        <dbReference type="PROSITE" id="PS51449"/>
    </source>
</evidence>
<dbReference type="AlphaFoldDB" id="A0A6M4AXA7"/>
<protein>
    <submittedName>
        <fullName evidence="10">tRNA (N(6)-L-threonylcarbamoyladenosine(37)-C(2))-methylthiotransferase MtaB</fullName>
    </submittedName>
</protein>
<dbReference type="Gene3D" id="3.40.50.12160">
    <property type="entry name" value="Methylthiotransferase, N-terminal domain"/>
    <property type="match status" value="1"/>
</dbReference>
<keyword evidence="7" id="KW-0411">Iron-sulfur</keyword>
<dbReference type="CDD" id="cd01335">
    <property type="entry name" value="Radical_SAM"/>
    <property type="match status" value="1"/>
</dbReference>
<dbReference type="PROSITE" id="PS51449">
    <property type="entry name" value="MTTASE_N"/>
    <property type="match status" value="1"/>
</dbReference>
<keyword evidence="3 10" id="KW-0808">Transferase</keyword>
<dbReference type="Pfam" id="PF00919">
    <property type="entry name" value="UPF0004"/>
    <property type="match status" value="1"/>
</dbReference>
<evidence type="ECO:0000256" key="7">
    <source>
        <dbReference type="ARBA" id="ARBA00023014"/>
    </source>
</evidence>
<evidence type="ECO:0000313" key="10">
    <source>
        <dbReference type="EMBL" id="QJQ32992.1"/>
    </source>
</evidence>
<keyword evidence="2" id="KW-0004">4Fe-4S</keyword>
<dbReference type="PANTHER" id="PTHR11918">
    <property type="entry name" value="RADICAL SAM PROTEINS"/>
    <property type="match status" value="1"/>
</dbReference>
<dbReference type="Pfam" id="PF04055">
    <property type="entry name" value="Radical_SAM"/>
    <property type="match status" value="1"/>
</dbReference>
<comment type="cofactor">
    <cofactor evidence="1">
        <name>[4Fe-4S] cluster</name>
        <dbReference type="ChEBI" id="CHEBI:49883"/>
    </cofactor>
</comment>
<keyword evidence="6" id="KW-0408">Iron</keyword>
<dbReference type="InterPro" id="IPR038135">
    <property type="entry name" value="Methylthiotransferase_N_sf"/>
</dbReference>
<evidence type="ECO:0000256" key="1">
    <source>
        <dbReference type="ARBA" id="ARBA00001966"/>
    </source>
</evidence>
<dbReference type="InterPro" id="IPR020612">
    <property type="entry name" value="Methylthiotransferase_CS"/>
</dbReference>
<dbReference type="GO" id="GO:0046872">
    <property type="term" value="F:metal ion binding"/>
    <property type="evidence" value="ECO:0007669"/>
    <property type="project" value="UniProtKB-KW"/>
</dbReference>
<evidence type="ECO:0000259" key="9">
    <source>
        <dbReference type="PROSITE" id="PS51918"/>
    </source>
</evidence>
<dbReference type="NCBIfam" id="TIGR00089">
    <property type="entry name" value="MiaB/RimO family radical SAM methylthiotransferase"/>
    <property type="match status" value="1"/>
</dbReference>
<dbReference type="PANTHER" id="PTHR11918:SF45">
    <property type="entry name" value="THREONYLCARBAMOYLADENOSINE TRNA METHYLTHIOTRANSFERASE"/>
    <property type="match status" value="1"/>
</dbReference>
<dbReference type="SMART" id="SM00729">
    <property type="entry name" value="Elp3"/>
    <property type="match status" value="1"/>
</dbReference>
<dbReference type="PROSITE" id="PS51918">
    <property type="entry name" value="RADICAL_SAM"/>
    <property type="match status" value="1"/>
</dbReference>
<dbReference type="GO" id="GO:0035598">
    <property type="term" value="F:tRNA (N(6)-L-threonylcarbamoyladenosine(37)-C(2))-methylthiotransferase activity"/>
    <property type="evidence" value="ECO:0007669"/>
    <property type="project" value="TreeGrafter"/>
</dbReference>
<dbReference type="EMBL" id="CP053015">
    <property type="protein sequence ID" value="QJQ32992.1"/>
    <property type="molecule type" value="Genomic_DNA"/>
</dbReference>
<dbReference type="InterPro" id="IPR006638">
    <property type="entry name" value="Elp3/MiaA/NifB-like_rSAM"/>
</dbReference>
<organism evidence="10 11">
    <name type="scientific">Sphingomonas lacunae</name>
    <dbReference type="NCBI Taxonomy" id="2698828"/>
    <lineage>
        <taxon>Bacteria</taxon>
        <taxon>Pseudomonadati</taxon>
        <taxon>Pseudomonadota</taxon>
        <taxon>Alphaproteobacteria</taxon>
        <taxon>Sphingomonadales</taxon>
        <taxon>Sphingomonadaceae</taxon>
        <taxon>Sphingomonas</taxon>
    </lineage>
</organism>
<evidence type="ECO:0000256" key="6">
    <source>
        <dbReference type="ARBA" id="ARBA00023004"/>
    </source>
</evidence>
<evidence type="ECO:0000313" key="11">
    <source>
        <dbReference type="Proteomes" id="UP000503018"/>
    </source>
</evidence>
<sequence length="428" mass="46012">MNLDNKSGPALTIKSFGCRLNIAESEAIRTSLASLGSGAVDQLVVVNGCAVTSGAMRDASAAVRRARREQPDARIIVTGCAAQVDPARFAAMPEVDRVLGNAEKFDPIHYRFDANVMHRIIVGDAMALTRTAPQLIPAFADHARGFLEVQNGCDHRCTFCVIPYGRGPSRSVNIDHAIAAARRLTGGGHAELVLTGVDLTSYGHDLPGTPTLASLIRTLLDAVPAVHRLRLGSIDVAEIDDALFELLTDEPRMMPHVHLSLQHGDDLMLKRMKRRHSRAQAIAMVERLKSARPEIAIGADLIAGFPTEDESAALANESLIDACDIVFSHIFPYSPREGTPAARMPQLSRTTVKARATALRLVGSTHRNGWLSSLVGTRQRMLVERDGMSGHLDNFARVRLNAPAAAGSICAVTIIGLDERGLIGKEAA</sequence>
<evidence type="ECO:0000256" key="4">
    <source>
        <dbReference type="ARBA" id="ARBA00022691"/>
    </source>
</evidence>
<dbReference type="InterPro" id="IPR007197">
    <property type="entry name" value="rSAM"/>
</dbReference>
<proteinExistence type="predicted"/>
<name>A0A6M4AXA7_9SPHN</name>
<dbReference type="InterPro" id="IPR023404">
    <property type="entry name" value="rSAM_horseshoe"/>
</dbReference>
<evidence type="ECO:0000256" key="2">
    <source>
        <dbReference type="ARBA" id="ARBA00022485"/>
    </source>
</evidence>
<dbReference type="InterPro" id="IPR058240">
    <property type="entry name" value="rSAM_sf"/>
</dbReference>
<dbReference type="RefSeq" id="WP_169946807.1">
    <property type="nucleotide sequence ID" value="NZ_CP053015.1"/>
</dbReference>
<dbReference type="PROSITE" id="PS01278">
    <property type="entry name" value="MTTASE_RADICAL"/>
    <property type="match status" value="1"/>
</dbReference>
<dbReference type="SUPFAM" id="SSF102114">
    <property type="entry name" value="Radical SAM enzymes"/>
    <property type="match status" value="1"/>
</dbReference>
<feature type="domain" description="MTTase N-terminal" evidence="8">
    <location>
        <begin position="9"/>
        <end position="114"/>
    </location>
</feature>
<evidence type="ECO:0000256" key="3">
    <source>
        <dbReference type="ARBA" id="ARBA00022679"/>
    </source>
</evidence>